<name>A0A1X2IR33_9FUNG</name>
<evidence type="ECO:0000256" key="5">
    <source>
        <dbReference type="ARBA" id="ARBA00023242"/>
    </source>
</evidence>
<dbReference type="GO" id="GO:0005737">
    <property type="term" value="C:cytoplasm"/>
    <property type="evidence" value="ECO:0007669"/>
    <property type="project" value="UniProtKB-SubCell"/>
</dbReference>
<dbReference type="PROSITE" id="PS51203">
    <property type="entry name" value="CS"/>
    <property type="match status" value="1"/>
</dbReference>
<accession>A0A1X2IR33</accession>
<proteinExistence type="predicted"/>
<dbReference type="GO" id="GO:0005634">
    <property type="term" value="C:nucleus"/>
    <property type="evidence" value="ECO:0007669"/>
    <property type="project" value="UniProtKB-SubCell"/>
</dbReference>
<dbReference type="Proteomes" id="UP000193560">
    <property type="component" value="Unassembled WGS sequence"/>
</dbReference>
<dbReference type="EMBL" id="MCGE01000006">
    <property type="protein sequence ID" value="ORZ20761.1"/>
    <property type="molecule type" value="Genomic_DNA"/>
</dbReference>
<dbReference type="InterPro" id="IPR037895">
    <property type="entry name" value="NUDCD1"/>
</dbReference>
<evidence type="ECO:0000256" key="2">
    <source>
        <dbReference type="ARBA" id="ARBA00004496"/>
    </source>
</evidence>
<dbReference type="InterPro" id="IPR007052">
    <property type="entry name" value="CS_dom"/>
</dbReference>
<keyword evidence="4" id="KW-0963">Cytoplasm</keyword>
<dbReference type="CDD" id="cd06467">
    <property type="entry name" value="p23_NUDC_like"/>
    <property type="match status" value="1"/>
</dbReference>
<dbReference type="OrthoDB" id="428655at2759"/>
<evidence type="ECO:0000256" key="6">
    <source>
        <dbReference type="SAM" id="MobiDB-lite"/>
    </source>
</evidence>
<comment type="caution">
    <text evidence="8">The sequence shown here is derived from an EMBL/GenBank/DDBJ whole genome shotgun (WGS) entry which is preliminary data.</text>
</comment>
<feature type="compositionally biased region" description="Polar residues" evidence="6">
    <location>
        <begin position="33"/>
        <end position="55"/>
    </location>
</feature>
<evidence type="ECO:0000313" key="9">
    <source>
        <dbReference type="Proteomes" id="UP000193560"/>
    </source>
</evidence>
<evidence type="ECO:0000256" key="3">
    <source>
        <dbReference type="ARBA" id="ARBA00018915"/>
    </source>
</evidence>
<dbReference type="PANTHER" id="PTHR21664">
    <property type="entry name" value="CHRONIC MYELOGENOUS LEUKEMIA TUMOR ANTIGEN 66"/>
    <property type="match status" value="1"/>
</dbReference>
<comment type="subcellular location">
    <subcellularLocation>
        <location evidence="2">Cytoplasm</location>
    </subcellularLocation>
    <subcellularLocation>
        <location evidence="1">Nucleus</location>
    </subcellularLocation>
</comment>
<feature type="domain" description="CS" evidence="7">
    <location>
        <begin position="317"/>
        <end position="409"/>
    </location>
</feature>
<keyword evidence="9" id="KW-1185">Reference proteome</keyword>
<dbReference type="SUPFAM" id="SSF49764">
    <property type="entry name" value="HSP20-like chaperones"/>
    <property type="match status" value="1"/>
</dbReference>
<evidence type="ECO:0000313" key="8">
    <source>
        <dbReference type="EMBL" id="ORZ20761.1"/>
    </source>
</evidence>
<dbReference type="Pfam" id="PF04969">
    <property type="entry name" value="CS"/>
    <property type="match status" value="1"/>
</dbReference>
<reference evidence="8 9" key="1">
    <citation type="submission" date="2016-07" db="EMBL/GenBank/DDBJ databases">
        <title>Pervasive Adenine N6-methylation of Active Genes in Fungi.</title>
        <authorList>
            <consortium name="DOE Joint Genome Institute"/>
            <person name="Mondo S.J."/>
            <person name="Dannebaum R.O."/>
            <person name="Kuo R.C."/>
            <person name="Labutti K."/>
            <person name="Haridas S."/>
            <person name="Kuo A."/>
            <person name="Salamov A."/>
            <person name="Ahrendt S.R."/>
            <person name="Lipzen A."/>
            <person name="Sullivan W."/>
            <person name="Andreopoulos W.B."/>
            <person name="Clum A."/>
            <person name="Lindquist E."/>
            <person name="Daum C."/>
            <person name="Ramamoorthy G.K."/>
            <person name="Gryganskyi A."/>
            <person name="Culley D."/>
            <person name="Magnuson J.K."/>
            <person name="James T.Y."/>
            <person name="O'Malley M.A."/>
            <person name="Stajich J.E."/>
            <person name="Spatafora J.W."/>
            <person name="Visel A."/>
            <person name="Grigoriev I.V."/>
        </authorList>
    </citation>
    <scope>NUCLEOTIDE SEQUENCE [LARGE SCALE GENOMIC DNA]</scope>
    <source>
        <strain evidence="8 9">NRRL 1336</strain>
    </source>
</reference>
<dbReference type="AlphaFoldDB" id="A0A1X2IR33"/>
<dbReference type="PANTHER" id="PTHR21664:SF1">
    <property type="entry name" value="NUDC DOMAIN-CONTAINING PROTEIN 1"/>
    <property type="match status" value="1"/>
</dbReference>
<dbReference type="STRING" id="90262.A0A1X2IR33"/>
<evidence type="ECO:0000256" key="4">
    <source>
        <dbReference type="ARBA" id="ARBA00022490"/>
    </source>
</evidence>
<evidence type="ECO:0000259" key="7">
    <source>
        <dbReference type="PROSITE" id="PS51203"/>
    </source>
</evidence>
<dbReference type="Gene3D" id="2.60.40.790">
    <property type="match status" value="1"/>
</dbReference>
<gene>
    <name evidence="8" type="ORF">BCR42DRAFT_213007</name>
</gene>
<feature type="region of interest" description="Disordered" evidence="6">
    <location>
        <begin position="25"/>
        <end position="55"/>
    </location>
</feature>
<evidence type="ECO:0000256" key="1">
    <source>
        <dbReference type="ARBA" id="ARBA00004123"/>
    </source>
</evidence>
<sequence length="631" mass="70239">MSKQTNPSQDRLTVNSAHINNKFEGYKLHPFPESTSLTRTPLPSGNLKVTRQGQQHSTRLGFRELQARVRFNHLAFGCPLNDDIGVSYYVDEDYTVNAVTFDKNEKTTQFSTLASLTQPIGGGIPNFTQPAQTVPLCPEYPSLIALGPELILAANGVGDIELIGIEQQGHRRLVGTVLAHAHYEGEGNEGISPVPCVLLAARRIKTKVVMVVYSQVASKKTLFNITTLEMDIPTTSTTGSTASLSLTTRHIQQGLEVPVYCTITADGERCIYGSESRYTHLKSHLEKEGDGDISTGLMDTDTIATTGEETEDAPVQLAASQYQWTQEGSELIIQFELPAGTTASAISCKFTHEHLVLIVRAQEVEFSFPYRKWWTSIIPDESTWTIDASGLLSLHITKQDQRSRWPHVFEKDDGVLETVDKEKLQEIAKQLEKFTSDPSVASGPFMQQHPAATDMDEDVDERGQPITFEVFDTTGTCIQEITSAGQEWLSNSFENPSAHHQHHYQGTLPPSIVCKMDVDGLVYNWSTTNEKNQLPLLALEHIATFDAFAFVQASKRDTRFVRHDPHLGFITIVESSRNCYIYYRHGDNRIVEKQTLVDLTQGHDVDILGVQLILDGIMMVLTESEIIMISL</sequence>
<organism evidence="8 9">
    <name type="scientific">Absidia repens</name>
    <dbReference type="NCBI Taxonomy" id="90262"/>
    <lineage>
        <taxon>Eukaryota</taxon>
        <taxon>Fungi</taxon>
        <taxon>Fungi incertae sedis</taxon>
        <taxon>Mucoromycota</taxon>
        <taxon>Mucoromycotina</taxon>
        <taxon>Mucoromycetes</taxon>
        <taxon>Mucorales</taxon>
        <taxon>Cunninghamellaceae</taxon>
        <taxon>Absidia</taxon>
    </lineage>
</organism>
<protein>
    <recommendedName>
        <fullName evidence="3">NudC domain-containing protein 1</fullName>
    </recommendedName>
</protein>
<dbReference type="InterPro" id="IPR008978">
    <property type="entry name" value="HSP20-like_chaperone"/>
</dbReference>
<keyword evidence="5" id="KW-0539">Nucleus</keyword>